<sequence>MLIGTILGEDDVIVVENNPQQSYRDDTTAITIVLTDLVTLSEVDRPFVRYLIAPPGATADWVHVSNYIINAAVSQSRVLQKGFILPGYHAIRYDLRDLAPDADQLLRLITLWDNLSIIDPYYHLNQITADQLLVIGVQAEFPNENVAIIAPHIEKIVAQITSEINFSPSLAYRFDFFADQVFSAENQYYQFLQIPVPTEQQTDIQVILAEMGIDYAAVKNLNSERRVALFASGITSRARRIDTFIGNGGLRAWLT</sequence>
<proteinExistence type="predicted"/>
<gene>
    <name evidence="1" type="ORF">S01H1_30197</name>
</gene>
<feature type="non-terminal residue" evidence="1">
    <location>
        <position position="255"/>
    </location>
</feature>
<dbReference type="EMBL" id="BARS01018563">
    <property type="protein sequence ID" value="GAF95875.1"/>
    <property type="molecule type" value="Genomic_DNA"/>
</dbReference>
<name>X0V5F2_9ZZZZ</name>
<comment type="caution">
    <text evidence="1">The sequence shown here is derived from an EMBL/GenBank/DDBJ whole genome shotgun (WGS) entry which is preliminary data.</text>
</comment>
<reference evidence="1" key="1">
    <citation type="journal article" date="2014" name="Front. Microbiol.">
        <title>High frequency of phylogenetically diverse reductive dehalogenase-homologous genes in deep subseafloor sedimentary metagenomes.</title>
        <authorList>
            <person name="Kawai M."/>
            <person name="Futagami T."/>
            <person name="Toyoda A."/>
            <person name="Takaki Y."/>
            <person name="Nishi S."/>
            <person name="Hori S."/>
            <person name="Arai W."/>
            <person name="Tsubouchi T."/>
            <person name="Morono Y."/>
            <person name="Uchiyama I."/>
            <person name="Ito T."/>
            <person name="Fujiyama A."/>
            <person name="Inagaki F."/>
            <person name="Takami H."/>
        </authorList>
    </citation>
    <scope>NUCLEOTIDE SEQUENCE</scope>
    <source>
        <strain evidence="1">Expedition CK06-06</strain>
    </source>
</reference>
<organism evidence="1">
    <name type="scientific">marine sediment metagenome</name>
    <dbReference type="NCBI Taxonomy" id="412755"/>
    <lineage>
        <taxon>unclassified sequences</taxon>
        <taxon>metagenomes</taxon>
        <taxon>ecological metagenomes</taxon>
    </lineage>
</organism>
<evidence type="ECO:0000313" key="1">
    <source>
        <dbReference type="EMBL" id="GAF95875.1"/>
    </source>
</evidence>
<protein>
    <submittedName>
        <fullName evidence="1">Uncharacterized protein</fullName>
    </submittedName>
</protein>
<dbReference type="AlphaFoldDB" id="X0V5F2"/>
<accession>X0V5F2</accession>